<name>A0A1C7D9P9_9SPHN</name>
<proteinExistence type="predicted"/>
<reference evidence="2 3" key="1">
    <citation type="submission" date="2016-07" db="EMBL/GenBank/DDBJ databases">
        <title>Complete genome sequence of Altererythrobacter namhicola JCM 16345T, containing esterase-encoding genes.</title>
        <authorList>
            <person name="Cheng H."/>
            <person name="Wu Y.-H."/>
            <person name="Jian S.-L."/>
            <person name="Huo Y.-Y."/>
            <person name="Wang C.-S."/>
            <person name="Xu X.-W."/>
        </authorList>
    </citation>
    <scope>NUCLEOTIDE SEQUENCE [LARGE SCALE GENOMIC DNA]</scope>
    <source>
        <strain evidence="2 3">JCM 16345</strain>
    </source>
</reference>
<feature type="chain" id="PRO_5008884505" evidence="1">
    <location>
        <begin position="25"/>
        <end position="178"/>
    </location>
</feature>
<dbReference type="EMBL" id="CP016545">
    <property type="protein sequence ID" value="ANU08210.1"/>
    <property type="molecule type" value="Genomic_DNA"/>
</dbReference>
<dbReference type="AlphaFoldDB" id="A0A1C7D9P9"/>
<protein>
    <submittedName>
        <fullName evidence="2">Uncharacterized protein</fullName>
    </submittedName>
</protein>
<accession>A0A1C7D9P9</accession>
<evidence type="ECO:0000256" key="1">
    <source>
        <dbReference type="SAM" id="SignalP"/>
    </source>
</evidence>
<gene>
    <name evidence="2" type="ORF">A6F65_01917</name>
</gene>
<sequence length="178" mass="19583">MDRIITAFAAFAAALLTPASAASAQERVVSPPLEGFYTAHDQTVGDQSIREEIPEGETLENWTRMATTISLGSYRDWSAIDFAAMWVDQARASCPDANVFDPSAIDHNGREAALFGLMCPQSPTNGGYELFMAIVIKGDEAMHMKQFAFRYRQQREESASAVEYLQATRLCDADCLAD</sequence>
<dbReference type="Proteomes" id="UP000092698">
    <property type="component" value="Chromosome"/>
</dbReference>
<keyword evidence="1" id="KW-0732">Signal</keyword>
<dbReference type="RefSeq" id="WP_067788125.1">
    <property type="nucleotide sequence ID" value="NZ_CP016545.1"/>
</dbReference>
<feature type="signal peptide" evidence="1">
    <location>
        <begin position="1"/>
        <end position="24"/>
    </location>
</feature>
<dbReference type="OrthoDB" id="6116092at2"/>
<organism evidence="2 3">
    <name type="scientific">Paraurantiacibacter namhicola</name>
    <dbReference type="NCBI Taxonomy" id="645517"/>
    <lineage>
        <taxon>Bacteria</taxon>
        <taxon>Pseudomonadati</taxon>
        <taxon>Pseudomonadota</taxon>
        <taxon>Alphaproteobacteria</taxon>
        <taxon>Sphingomonadales</taxon>
        <taxon>Erythrobacteraceae</taxon>
        <taxon>Paraurantiacibacter</taxon>
    </lineage>
</organism>
<evidence type="ECO:0000313" key="2">
    <source>
        <dbReference type="EMBL" id="ANU08210.1"/>
    </source>
</evidence>
<dbReference type="KEGG" id="anh:A6F65_01917"/>
<keyword evidence="3" id="KW-1185">Reference proteome</keyword>
<evidence type="ECO:0000313" key="3">
    <source>
        <dbReference type="Proteomes" id="UP000092698"/>
    </source>
</evidence>